<evidence type="ECO:0000313" key="3">
    <source>
        <dbReference type="Proteomes" id="UP000000758"/>
    </source>
</evidence>
<dbReference type="HOGENOM" id="CLU_2645700_0_0_2"/>
<dbReference type="EnsemblBacteria" id="ABK77242">
    <property type="protein sequence ID" value="ABK77242"/>
    <property type="gene ID" value="CENSYa_0609"/>
</dbReference>
<gene>
    <name evidence="2" type="ordered locus">CENSYa_0609</name>
</gene>
<accession>A0RV75</accession>
<evidence type="ECO:0000313" key="2">
    <source>
        <dbReference type="EMBL" id="ABK77242.1"/>
    </source>
</evidence>
<name>A0RV75_CENSY</name>
<proteinExistence type="predicted"/>
<dbReference type="STRING" id="414004.CENSYa_0609"/>
<dbReference type="EMBL" id="DP000238">
    <property type="protein sequence ID" value="ABK77242.1"/>
    <property type="molecule type" value="Genomic_DNA"/>
</dbReference>
<organism evidence="2 3">
    <name type="scientific">Cenarchaeum symbiosum (strain A)</name>
    <dbReference type="NCBI Taxonomy" id="414004"/>
    <lineage>
        <taxon>Archaea</taxon>
        <taxon>Nitrososphaerota</taxon>
        <taxon>Candidatus Cenarchaeales</taxon>
        <taxon>Candidatus Cenarchaeaceae</taxon>
        <taxon>Candidatus Cenarchaeum</taxon>
    </lineage>
</organism>
<dbReference type="AlphaFoldDB" id="A0RV75"/>
<evidence type="ECO:0000256" key="1">
    <source>
        <dbReference type="SAM" id="MobiDB-lite"/>
    </source>
</evidence>
<sequence>MFNSVYPSGYRICLTIRNGRPAPAGNPRGSPSGTSLIKAAGSDNKRHGNVLAPMTRIRGAETSIQVLQSCTVHDSF</sequence>
<keyword evidence="3" id="KW-1185">Reference proteome</keyword>
<reference evidence="2 3" key="1">
    <citation type="journal article" date="2006" name="Proc. Natl. Acad. Sci. U.S.A.">
        <title>Genomic analysis of the uncultivated marine crenarchaeote Cenarchaeum symbiosum.</title>
        <authorList>
            <person name="Hallam S.J."/>
            <person name="Konstantinidis K.T."/>
            <person name="Putnam N."/>
            <person name="Schleper C."/>
            <person name="Watanabe Y."/>
            <person name="Sugahara J."/>
            <person name="Preston C."/>
            <person name="de la Torre J."/>
            <person name="Richardson P.M."/>
            <person name="DeLong E.F."/>
        </authorList>
    </citation>
    <scope>NUCLEOTIDE SEQUENCE [LARGE SCALE GENOMIC DNA]</scope>
    <source>
        <strain evidence="3">A</strain>
    </source>
</reference>
<feature type="region of interest" description="Disordered" evidence="1">
    <location>
        <begin position="18"/>
        <end position="48"/>
    </location>
</feature>
<dbReference type="KEGG" id="csy:CENSYa_0609"/>
<protein>
    <submittedName>
        <fullName evidence="2">Uncharacterized protein</fullName>
    </submittedName>
</protein>
<dbReference type="Proteomes" id="UP000000758">
    <property type="component" value="Chromosome"/>
</dbReference>